<feature type="domain" description="BIG2" evidence="1">
    <location>
        <begin position="120"/>
        <end position="195"/>
    </location>
</feature>
<dbReference type="PANTHER" id="PTHR22939:SF129">
    <property type="entry name" value="SERINE PROTEASE HTRA2, MITOCHONDRIAL"/>
    <property type="match status" value="1"/>
</dbReference>
<dbReference type="InterPro" id="IPR001940">
    <property type="entry name" value="Peptidase_S1C"/>
</dbReference>
<reference evidence="2 3" key="1">
    <citation type="submission" date="2020-08" db="EMBL/GenBank/DDBJ databases">
        <title>Draft genome sequencing of an Anaerocolumna strain isolated from anoxic soil subjected to BSD treatment.</title>
        <authorList>
            <person name="Uek A."/>
            <person name="Tonouchi A."/>
        </authorList>
    </citation>
    <scope>NUCLEOTIDE SEQUENCE [LARGE SCALE GENOMIC DNA]</scope>
    <source>
        <strain evidence="2 3">CTTW</strain>
    </source>
</reference>
<dbReference type="Gene3D" id="2.60.120.380">
    <property type="match status" value="1"/>
</dbReference>
<name>A0A7I8DL87_9FIRM</name>
<dbReference type="GO" id="GO:0004252">
    <property type="term" value="F:serine-type endopeptidase activity"/>
    <property type="evidence" value="ECO:0007669"/>
    <property type="project" value="InterPro"/>
</dbReference>
<keyword evidence="3" id="KW-1185">Reference proteome</keyword>
<dbReference type="SUPFAM" id="SSF50494">
    <property type="entry name" value="Trypsin-like serine proteases"/>
    <property type="match status" value="1"/>
</dbReference>
<dbReference type="Proteomes" id="UP000515703">
    <property type="component" value="Chromosome"/>
</dbReference>
<dbReference type="Gene3D" id="2.60.40.1080">
    <property type="match status" value="2"/>
</dbReference>
<dbReference type="Gene3D" id="2.40.10.10">
    <property type="entry name" value="Trypsin-like serine proteases"/>
    <property type="match status" value="2"/>
</dbReference>
<organism evidence="2 3">
    <name type="scientific">Anaerocolumna chitinilytica</name>
    <dbReference type="NCBI Taxonomy" id="1727145"/>
    <lineage>
        <taxon>Bacteria</taxon>
        <taxon>Bacillati</taxon>
        <taxon>Bacillota</taxon>
        <taxon>Clostridia</taxon>
        <taxon>Lachnospirales</taxon>
        <taxon>Lachnospiraceae</taxon>
        <taxon>Anaerocolumna</taxon>
    </lineage>
</organism>
<evidence type="ECO:0000259" key="1">
    <source>
        <dbReference type="SMART" id="SM00635"/>
    </source>
</evidence>
<evidence type="ECO:0000313" key="3">
    <source>
        <dbReference type="Proteomes" id="UP000515703"/>
    </source>
</evidence>
<evidence type="ECO:0000313" key="2">
    <source>
        <dbReference type="EMBL" id="BCJ99213.1"/>
    </source>
</evidence>
<dbReference type="SMART" id="SM00635">
    <property type="entry name" value="BID_2"/>
    <property type="match status" value="2"/>
</dbReference>
<dbReference type="RefSeq" id="WP_185259485.1">
    <property type="nucleotide sequence ID" value="NZ_AP023368.1"/>
</dbReference>
<accession>A0A7I8DL87</accession>
<feature type="domain" description="BIG2" evidence="1">
    <location>
        <begin position="39"/>
        <end position="113"/>
    </location>
</feature>
<dbReference type="GO" id="GO:0006508">
    <property type="term" value="P:proteolysis"/>
    <property type="evidence" value="ECO:0007669"/>
    <property type="project" value="InterPro"/>
</dbReference>
<dbReference type="PANTHER" id="PTHR22939">
    <property type="entry name" value="SERINE PROTEASE FAMILY S1C HTRA-RELATED"/>
    <property type="match status" value="1"/>
</dbReference>
<gene>
    <name evidence="2" type="ORF">bsdcttw_22540</name>
</gene>
<protein>
    <recommendedName>
        <fullName evidence="1">BIG2 domain-containing protein</fullName>
    </recommendedName>
</protein>
<dbReference type="EMBL" id="AP023368">
    <property type="protein sequence ID" value="BCJ99213.1"/>
    <property type="molecule type" value="Genomic_DNA"/>
</dbReference>
<dbReference type="InterPro" id="IPR003343">
    <property type="entry name" value="Big_2"/>
</dbReference>
<dbReference type="SUPFAM" id="SSF49373">
    <property type="entry name" value="Invasin/intimin cell-adhesion fragments"/>
    <property type="match status" value="2"/>
</dbReference>
<reference evidence="2 3" key="2">
    <citation type="submission" date="2020-08" db="EMBL/GenBank/DDBJ databases">
        <authorList>
            <person name="Ueki A."/>
            <person name="Tonouchi A."/>
        </authorList>
    </citation>
    <scope>NUCLEOTIDE SEQUENCE [LARGE SCALE GENOMIC DNA]</scope>
    <source>
        <strain evidence="2 3">CTTW</strain>
    </source>
</reference>
<dbReference type="InterPro" id="IPR009003">
    <property type="entry name" value="Peptidase_S1_PA"/>
</dbReference>
<proteinExistence type="predicted"/>
<dbReference type="SUPFAM" id="SSF89260">
    <property type="entry name" value="Collagen-binding domain"/>
    <property type="match status" value="1"/>
</dbReference>
<dbReference type="AlphaFoldDB" id="A0A7I8DL87"/>
<dbReference type="PRINTS" id="PR00834">
    <property type="entry name" value="PROTEASES2C"/>
</dbReference>
<dbReference type="InterPro" id="IPR043504">
    <property type="entry name" value="Peptidase_S1_PA_chymotrypsin"/>
</dbReference>
<dbReference type="Pfam" id="PF13365">
    <property type="entry name" value="Trypsin_2"/>
    <property type="match status" value="1"/>
</dbReference>
<dbReference type="Pfam" id="PF02368">
    <property type="entry name" value="Big_2"/>
    <property type="match status" value="2"/>
</dbReference>
<dbReference type="KEGG" id="acht:bsdcttw_22540"/>
<dbReference type="InterPro" id="IPR008964">
    <property type="entry name" value="Invasin/intimin_cell_adhesion"/>
</dbReference>
<sequence length="617" mass="66425">MKKLVKVSIGILLSFVLALPLPLTVPFQGVGVAPITAIAATIPAVKESNVTLYVGYKIYQIELKNLYDDASLDFKSGNSKVARVSNTGIITPVKKGNTTVTVTIRKGGNKYTSKIKVTVDNPNIELTSKTSSLNIGETFTYKAKANGAIGSVEWSVSDNSIASINSKNGKLTAKKAGEVEVVATAGNISVSYPVKINRGMFTTDTKDIVCSDQKIIYITTHGMDDDDSIIFNIKNKDILSCKWGKFDGDVIALVINPNKVGSTTITIKSKNTDEQLILNVKVVKDTNGRTSDAKELSAKEIYAKCAPATVELQITTYDGEAIGSGFFIRSGILVTNYHVIEGANKIQVETYDGKLYDAQYILGYDKDYDIAILSIDAATEYLTLNKGDISVGETVYALGSPRGLTGSLSQGIVSSASRVYNNVEYIQTTAPISAGNSGGPLINAYGEVIGINDFILLDSQNLNFALNVFQISKVNLDTTIKAEDFYASNKTAEPARVNEDSSKSSSTYTAQLIAGNTIVSGSLLQSNIVDAYHINLTQEGEIVAVCQPTDKENFNELNFVITDLSGNKVADSTAATSDGSQYLGLSSTLPAGDYYILVYSDSNYLNNQLDYMFYVTY</sequence>